<evidence type="ECO:0000256" key="3">
    <source>
        <dbReference type="PROSITE-ProRule" id="PRU00339"/>
    </source>
</evidence>
<keyword evidence="2 3" id="KW-0802">TPR repeat</keyword>
<dbReference type="SUPFAM" id="SSF48452">
    <property type="entry name" value="TPR-like"/>
    <property type="match status" value="2"/>
</dbReference>
<dbReference type="Pfam" id="PF07719">
    <property type="entry name" value="TPR_2"/>
    <property type="match status" value="1"/>
</dbReference>
<dbReference type="InterPro" id="IPR013105">
    <property type="entry name" value="TPR_2"/>
</dbReference>
<sequence>MLRGTKSMWVCAVVVMLLFVEGCGSVELEKAKEMIKSGDFFTAQEILKKEYEQNPTNTQTLYWYGKLMYVMRKYRLAIDLLVSANKGYDLEPEDKEEIAKMLGSMSNLMLGIGLKEYNNALEMKKKMQIEKMERALDTAKKILLIYDEVSGATAEIEADKALLRIAYFQKDIEAINRMIEKARRISGGDVKSGYETLIAVYVEKKEYKQAVESIEKQMLLLGETMETRINRVHLMVLAGQEGRALADLERLVVDKPDDVRVLFLLGCSYYKLDRFSEAIETFGKILAVDPANLKTMYNLSLSGLFHAGEIKRSQTESGKKEKIEQIYYDITRILERVVDDSNSYGVDVSYWELLSVLYDAAGNKEASKLALDKVNSFSSTVKGR</sequence>
<evidence type="ECO:0000256" key="1">
    <source>
        <dbReference type="ARBA" id="ARBA00022737"/>
    </source>
</evidence>
<dbReference type="PROSITE" id="PS50005">
    <property type="entry name" value="TPR"/>
    <property type="match status" value="1"/>
</dbReference>
<evidence type="ECO:0000313" key="6">
    <source>
        <dbReference type="Proteomes" id="UP001195483"/>
    </source>
</evidence>
<dbReference type="Gene3D" id="1.25.40.10">
    <property type="entry name" value="Tetratricopeptide repeat domain"/>
    <property type="match status" value="1"/>
</dbReference>
<feature type="repeat" description="TPR" evidence="3">
    <location>
        <begin position="259"/>
        <end position="292"/>
    </location>
</feature>
<dbReference type="AlphaFoldDB" id="A0AAE0RZK4"/>
<protein>
    <recommendedName>
        <fullName evidence="7">Tetratricopeptide repeat protein</fullName>
    </recommendedName>
</protein>
<reference evidence="5" key="3">
    <citation type="submission" date="2023-05" db="EMBL/GenBank/DDBJ databases">
        <authorList>
            <person name="Smith C.H."/>
        </authorList>
    </citation>
    <scope>NUCLEOTIDE SEQUENCE</scope>
    <source>
        <strain evidence="5">CHS0354</strain>
        <tissue evidence="5">Mantle</tissue>
    </source>
</reference>
<keyword evidence="1" id="KW-0677">Repeat</keyword>
<reference evidence="5" key="1">
    <citation type="journal article" date="2021" name="Genome Biol. Evol.">
        <title>A High-Quality Reference Genome for a Parasitic Bivalve with Doubly Uniparental Inheritance (Bivalvia: Unionida).</title>
        <authorList>
            <person name="Smith C.H."/>
        </authorList>
    </citation>
    <scope>NUCLEOTIDE SEQUENCE</scope>
    <source>
        <strain evidence="5">CHS0354</strain>
    </source>
</reference>
<proteinExistence type="predicted"/>
<name>A0AAE0RZK4_9BIVA</name>
<keyword evidence="6" id="KW-1185">Reference proteome</keyword>
<dbReference type="SMART" id="SM00028">
    <property type="entry name" value="TPR"/>
    <property type="match status" value="1"/>
</dbReference>
<feature type="signal peptide" evidence="4">
    <location>
        <begin position="1"/>
        <end position="25"/>
    </location>
</feature>
<dbReference type="EMBL" id="JAEAOA010001427">
    <property type="protein sequence ID" value="KAK3582468.1"/>
    <property type="molecule type" value="Genomic_DNA"/>
</dbReference>
<evidence type="ECO:0000313" key="5">
    <source>
        <dbReference type="EMBL" id="KAK3582468.1"/>
    </source>
</evidence>
<evidence type="ECO:0008006" key="7">
    <source>
        <dbReference type="Google" id="ProtNLM"/>
    </source>
</evidence>
<dbReference type="PANTHER" id="PTHR44943">
    <property type="entry name" value="CELLULOSE SYNTHASE OPERON PROTEIN C"/>
    <property type="match status" value="1"/>
</dbReference>
<organism evidence="5 6">
    <name type="scientific">Potamilus streckersoni</name>
    <dbReference type="NCBI Taxonomy" id="2493646"/>
    <lineage>
        <taxon>Eukaryota</taxon>
        <taxon>Metazoa</taxon>
        <taxon>Spiralia</taxon>
        <taxon>Lophotrochozoa</taxon>
        <taxon>Mollusca</taxon>
        <taxon>Bivalvia</taxon>
        <taxon>Autobranchia</taxon>
        <taxon>Heteroconchia</taxon>
        <taxon>Palaeoheterodonta</taxon>
        <taxon>Unionida</taxon>
        <taxon>Unionoidea</taxon>
        <taxon>Unionidae</taxon>
        <taxon>Ambleminae</taxon>
        <taxon>Lampsilini</taxon>
        <taxon>Potamilus</taxon>
    </lineage>
</organism>
<dbReference type="InterPro" id="IPR011990">
    <property type="entry name" value="TPR-like_helical_dom_sf"/>
</dbReference>
<gene>
    <name evidence="5" type="ORF">CHS0354_024015</name>
</gene>
<keyword evidence="4" id="KW-0732">Signal</keyword>
<feature type="chain" id="PRO_5042019371" description="Tetratricopeptide repeat protein" evidence="4">
    <location>
        <begin position="26"/>
        <end position="384"/>
    </location>
</feature>
<dbReference type="Proteomes" id="UP001195483">
    <property type="component" value="Unassembled WGS sequence"/>
</dbReference>
<dbReference type="InterPro" id="IPR051685">
    <property type="entry name" value="Ycf3/AcsC/BcsC/TPR_MFPF"/>
</dbReference>
<dbReference type="InterPro" id="IPR019734">
    <property type="entry name" value="TPR_rpt"/>
</dbReference>
<evidence type="ECO:0000256" key="4">
    <source>
        <dbReference type="SAM" id="SignalP"/>
    </source>
</evidence>
<dbReference type="PANTHER" id="PTHR44943:SF8">
    <property type="entry name" value="TPR REPEAT-CONTAINING PROTEIN MJ0263"/>
    <property type="match status" value="1"/>
</dbReference>
<evidence type="ECO:0000256" key="2">
    <source>
        <dbReference type="ARBA" id="ARBA00022803"/>
    </source>
</evidence>
<reference evidence="5" key="2">
    <citation type="journal article" date="2021" name="Genome Biol. Evol.">
        <title>Developing a high-quality reference genome for a parasitic bivalve with doubly uniparental inheritance (Bivalvia: Unionida).</title>
        <authorList>
            <person name="Smith C.H."/>
        </authorList>
    </citation>
    <scope>NUCLEOTIDE SEQUENCE</scope>
    <source>
        <strain evidence="5">CHS0354</strain>
        <tissue evidence="5">Mantle</tissue>
    </source>
</reference>
<comment type="caution">
    <text evidence="5">The sequence shown here is derived from an EMBL/GenBank/DDBJ whole genome shotgun (WGS) entry which is preliminary data.</text>
</comment>
<accession>A0AAE0RZK4</accession>